<proteinExistence type="predicted"/>
<name>A0A0E9XBM6_ANGAN</name>
<protein>
    <submittedName>
        <fullName evidence="1">Uncharacterized protein</fullName>
    </submittedName>
</protein>
<reference evidence="1" key="2">
    <citation type="journal article" date="2015" name="Fish Shellfish Immunol.">
        <title>Early steps in the European eel (Anguilla anguilla)-Vibrio vulnificus interaction in the gills: Role of the RtxA13 toxin.</title>
        <authorList>
            <person name="Callol A."/>
            <person name="Pajuelo D."/>
            <person name="Ebbesson L."/>
            <person name="Teles M."/>
            <person name="MacKenzie S."/>
            <person name="Amaro C."/>
        </authorList>
    </citation>
    <scope>NUCLEOTIDE SEQUENCE</scope>
</reference>
<reference evidence="1" key="1">
    <citation type="submission" date="2014-11" db="EMBL/GenBank/DDBJ databases">
        <authorList>
            <person name="Amaro Gonzalez C."/>
        </authorList>
    </citation>
    <scope>NUCLEOTIDE SEQUENCE</scope>
</reference>
<accession>A0A0E9XBM6</accession>
<sequence length="63" mass="6606">MAQDPNALQLGHIHQLELPCQSACGTATLDCWTGDSCCRMAYTCLGLRPSTVACVSGRHGPGT</sequence>
<organism evidence="1">
    <name type="scientific">Anguilla anguilla</name>
    <name type="common">European freshwater eel</name>
    <name type="synonym">Muraena anguilla</name>
    <dbReference type="NCBI Taxonomy" id="7936"/>
    <lineage>
        <taxon>Eukaryota</taxon>
        <taxon>Metazoa</taxon>
        <taxon>Chordata</taxon>
        <taxon>Craniata</taxon>
        <taxon>Vertebrata</taxon>
        <taxon>Euteleostomi</taxon>
        <taxon>Actinopterygii</taxon>
        <taxon>Neopterygii</taxon>
        <taxon>Teleostei</taxon>
        <taxon>Anguilliformes</taxon>
        <taxon>Anguillidae</taxon>
        <taxon>Anguilla</taxon>
    </lineage>
</organism>
<evidence type="ECO:0000313" key="1">
    <source>
        <dbReference type="EMBL" id="JAH99821.1"/>
    </source>
</evidence>
<dbReference type="EMBL" id="GBXM01008756">
    <property type="protein sequence ID" value="JAH99821.1"/>
    <property type="molecule type" value="Transcribed_RNA"/>
</dbReference>
<dbReference type="AlphaFoldDB" id="A0A0E9XBM6"/>